<gene>
    <name evidence="2" type="ORF">GCM10011390_09370</name>
</gene>
<dbReference type="EMBL" id="BMIQ01000001">
    <property type="protein sequence ID" value="GGD92763.1"/>
    <property type="molecule type" value="Genomic_DNA"/>
</dbReference>
<sequence>MQLNRELMMSTIVLSVVTTLVALPCIALSVGFLAMYASGRIIEADERKFDDSISLQR</sequence>
<dbReference type="AlphaFoldDB" id="A0A916ZFH7"/>
<evidence type="ECO:0000256" key="1">
    <source>
        <dbReference type="SAM" id="Phobius"/>
    </source>
</evidence>
<evidence type="ECO:0000313" key="2">
    <source>
        <dbReference type="EMBL" id="GGD92763.1"/>
    </source>
</evidence>
<reference evidence="2" key="2">
    <citation type="submission" date="2020-09" db="EMBL/GenBank/DDBJ databases">
        <authorList>
            <person name="Sun Q."/>
            <person name="Zhou Y."/>
        </authorList>
    </citation>
    <scope>NUCLEOTIDE SEQUENCE</scope>
    <source>
        <strain evidence="2">CGMCC 1.15367</strain>
    </source>
</reference>
<organism evidence="2 3">
    <name type="scientific">Aureimonas endophytica</name>
    <dbReference type="NCBI Taxonomy" id="2027858"/>
    <lineage>
        <taxon>Bacteria</taxon>
        <taxon>Pseudomonadati</taxon>
        <taxon>Pseudomonadota</taxon>
        <taxon>Alphaproteobacteria</taxon>
        <taxon>Hyphomicrobiales</taxon>
        <taxon>Aurantimonadaceae</taxon>
        <taxon>Aureimonas</taxon>
    </lineage>
</organism>
<keyword evidence="1" id="KW-0812">Transmembrane</keyword>
<keyword evidence="1" id="KW-0472">Membrane</keyword>
<accession>A0A916ZFH7</accession>
<name>A0A916ZFH7_9HYPH</name>
<protein>
    <submittedName>
        <fullName evidence="2">Uncharacterized protein</fullName>
    </submittedName>
</protein>
<evidence type="ECO:0000313" key="3">
    <source>
        <dbReference type="Proteomes" id="UP000644699"/>
    </source>
</evidence>
<keyword evidence="3" id="KW-1185">Reference proteome</keyword>
<proteinExistence type="predicted"/>
<reference evidence="2" key="1">
    <citation type="journal article" date="2014" name="Int. J. Syst. Evol. Microbiol.">
        <title>Complete genome sequence of Corynebacterium casei LMG S-19264T (=DSM 44701T), isolated from a smear-ripened cheese.</title>
        <authorList>
            <consortium name="US DOE Joint Genome Institute (JGI-PGF)"/>
            <person name="Walter F."/>
            <person name="Albersmeier A."/>
            <person name="Kalinowski J."/>
            <person name="Ruckert C."/>
        </authorList>
    </citation>
    <scope>NUCLEOTIDE SEQUENCE</scope>
    <source>
        <strain evidence="2">CGMCC 1.15367</strain>
    </source>
</reference>
<dbReference type="Proteomes" id="UP000644699">
    <property type="component" value="Unassembled WGS sequence"/>
</dbReference>
<feature type="transmembrane region" description="Helical" evidence="1">
    <location>
        <begin position="12"/>
        <end position="37"/>
    </location>
</feature>
<comment type="caution">
    <text evidence="2">The sequence shown here is derived from an EMBL/GenBank/DDBJ whole genome shotgun (WGS) entry which is preliminary data.</text>
</comment>
<keyword evidence="1" id="KW-1133">Transmembrane helix</keyword>